<organism evidence="8 9">
    <name type="scientific">Motilibacter deserti</name>
    <dbReference type="NCBI Taxonomy" id="2714956"/>
    <lineage>
        <taxon>Bacteria</taxon>
        <taxon>Bacillati</taxon>
        <taxon>Actinomycetota</taxon>
        <taxon>Actinomycetes</taxon>
        <taxon>Motilibacterales</taxon>
        <taxon>Motilibacteraceae</taxon>
        <taxon>Motilibacter</taxon>
    </lineage>
</organism>
<keyword evidence="2 6" id="KW-0812">Transmembrane</keyword>
<feature type="transmembrane region" description="Helical" evidence="6">
    <location>
        <begin position="28"/>
        <end position="48"/>
    </location>
</feature>
<comment type="subcellular location">
    <subcellularLocation>
        <location evidence="1">Endomembrane system</location>
        <topology evidence="1">Multi-pass membrane protein</topology>
    </subcellularLocation>
</comment>
<dbReference type="Proteomes" id="UP000800981">
    <property type="component" value="Unassembled WGS sequence"/>
</dbReference>
<evidence type="ECO:0000256" key="4">
    <source>
        <dbReference type="ARBA" id="ARBA00023136"/>
    </source>
</evidence>
<feature type="transmembrane region" description="Helical" evidence="6">
    <location>
        <begin position="255"/>
        <end position="277"/>
    </location>
</feature>
<evidence type="ECO:0000256" key="3">
    <source>
        <dbReference type="ARBA" id="ARBA00022989"/>
    </source>
</evidence>
<proteinExistence type="predicted"/>
<feature type="transmembrane region" description="Helical" evidence="6">
    <location>
        <begin position="96"/>
        <end position="116"/>
    </location>
</feature>
<evidence type="ECO:0000256" key="1">
    <source>
        <dbReference type="ARBA" id="ARBA00004127"/>
    </source>
</evidence>
<evidence type="ECO:0000256" key="6">
    <source>
        <dbReference type="SAM" id="Phobius"/>
    </source>
</evidence>
<accession>A0ABX0GVW0</accession>
<keyword evidence="3 6" id="KW-1133">Transmembrane helix</keyword>
<evidence type="ECO:0000259" key="7">
    <source>
        <dbReference type="SMART" id="SM00752"/>
    </source>
</evidence>
<dbReference type="SMART" id="SM00752">
    <property type="entry name" value="HTTM"/>
    <property type="match status" value="1"/>
</dbReference>
<evidence type="ECO:0000313" key="8">
    <source>
        <dbReference type="EMBL" id="NHC13944.1"/>
    </source>
</evidence>
<protein>
    <recommendedName>
        <fullName evidence="7">HTTM-like domain-containing protein</fullName>
    </recommendedName>
</protein>
<keyword evidence="4 6" id="KW-0472">Membrane</keyword>
<feature type="domain" description="HTTM-like" evidence="7">
    <location>
        <begin position="14"/>
        <end position="269"/>
    </location>
</feature>
<reference evidence="8 9" key="1">
    <citation type="submission" date="2020-03" db="EMBL/GenBank/DDBJ databases">
        <title>Two novel Motilibacter sp.</title>
        <authorList>
            <person name="Liu S."/>
        </authorList>
    </citation>
    <scope>NUCLEOTIDE SEQUENCE [LARGE SCALE GENOMIC DNA]</scope>
    <source>
        <strain evidence="8 9">E257</strain>
    </source>
</reference>
<comment type="caution">
    <text evidence="8">The sequence shown here is derived from an EMBL/GenBank/DDBJ whole genome shotgun (WGS) entry which is preliminary data.</text>
</comment>
<name>A0ABX0GVW0_9ACTN</name>
<dbReference type="RefSeq" id="WP_166280953.1">
    <property type="nucleotide sequence ID" value="NZ_JAANNP010000003.1"/>
</dbReference>
<dbReference type="InterPro" id="IPR011020">
    <property type="entry name" value="HTTM-like"/>
</dbReference>
<feature type="transmembrane region" description="Helical" evidence="6">
    <location>
        <begin position="68"/>
        <end position="89"/>
    </location>
</feature>
<evidence type="ECO:0000256" key="5">
    <source>
        <dbReference type="SAM" id="MobiDB-lite"/>
    </source>
</evidence>
<feature type="region of interest" description="Disordered" evidence="5">
    <location>
        <begin position="282"/>
        <end position="306"/>
    </location>
</feature>
<feature type="transmembrane region" description="Helical" evidence="6">
    <location>
        <begin position="233"/>
        <end position="249"/>
    </location>
</feature>
<evidence type="ECO:0000256" key="2">
    <source>
        <dbReference type="ARBA" id="ARBA00022692"/>
    </source>
</evidence>
<feature type="transmembrane region" description="Helical" evidence="6">
    <location>
        <begin position="152"/>
        <end position="170"/>
    </location>
</feature>
<feature type="compositionally biased region" description="Low complexity" evidence="5">
    <location>
        <begin position="290"/>
        <end position="300"/>
    </location>
</feature>
<keyword evidence="9" id="KW-1185">Reference proteome</keyword>
<feature type="transmembrane region" description="Helical" evidence="6">
    <location>
        <begin position="122"/>
        <end position="140"/>
    </location>
</feature>
<feature type="transmembrane region" description="Helical" evidence="6">
    <location>
        <begin position="205"/>
        <end position="226"/>
    </location>
</feature>
<evidence type="ECO:0000313" key="9">
    <source>
        <dbReference type="Proteomes" id="UP000800981"/>
    </source>
</evidence>
<gene>
    <name evidence="8" type="ORF">G9H71_09145</name>
</gene>
<dbReference type="EMBL" id="JAANNP010000003">
    <property type="protein sequence ID" value="NHC13944.1"/>
    <property type="molecule type" value="Genomic_DNA"/>
</dbReference>
<sequence>MGRPVTSRLERWLAPAVPLARLAVVRRLLALFVLADIALLTADVVPHAKGPDELYQPLLLRRALDLPAPGPAYVEGLAAVLVVAALVVAVGRLPRLAGAVLAVAFLDWVSIAFSYGKIDHDHFALVVGLFAVATVGPAGLRDPRTSAAAGFALRAVQVACVATYFLSAVAKVRFGGWGWATGATFAWAMSRRGTQLGDVLAQFPWLLRAGQWGVLVMEALTPALLFVRARWQAVGATVLVGFHLATWAATRIHFLPLVVCLAAFLPLERIVPAVTGLRRRRATPRRAADASRPAAAGAPACGPPRA</sequence>